<dbReference type="EMBL" id="JAULSW010000007">
    <property type="protein sequence ID" value="KAK3375223.1"/>
    <property type="molecule type" value="Genomic_DNA"/>
</dbReference>
<keyword evidence="2" id="KW-1133">Transmembrane helix</keyword>
<dbReference type="AlphaFoldDB" id="A0AAE0N9N4"/>
<reference evidence="3" key="2">
    <citation type="submission" date="2023-06" db="EMBL/GenBank/DDBJ databases">
        <authorList>
            <consortium name="Lawrence Berkeley National Laboratory"/>
            <person name="Haridas S."/>
            <person name="Hensen N."/>
            <person name="Bonometti L."/>
            <person name="Westerberg I."/>
            <person name="Brannstrom I.O."/>
            <person name="Guillou S."/>
            <person name="Cros-Aarteil S."/>
            <person name="Calhoun S."/>
            <person name="Kuo A."/>
            <person name="Mondo S."/>
            <person name="Pangilinan J."/>
            <person name="Riley R."/>
            <person name="LaButti K."/>
            <person name="Andreopoulos B."/>
            <person name="Lipzen A."/>
            <person name="Chen C."/>
            <person name="Yanf M."/>
            <person name="Daum C."/>
            <person name="Ng V."/>
            <person name="Clum A."/>
            <person name="Steindorff A."/>
            <person name="Ohm R."/>
            <person name="Martin F."/>
            <person name="Silar P."/>
            <person name="Natvig D."/>
            <person name="Lalanne C."/>
            <person name="Gautier V."/>
            <person name="Ament-velasquez S.L."/>
            <person name="Kruys A."/>
            <person name="Hutchinson M.I."/>
            <person name="Powell A.J."/>
            <person name="Barry K."/>
            <person name="Miller A.N."/>
            <person name="Grigoriev I.V."/>
            <person name="Debuchy R."/>
            <person name="Gladieux P."/>
            <person name="Thoren M.H."/>
            <person name="Johannesson H."/>
        </authorList>
    </citation>
    <scope>NUCLEOTIDE SEQUENCE</scope>
    <source>
        <strain evidence="3">CBS 232.78</strain>
    </source>
</reference>
<organism evidence="3 4">
    <name type="scientific">Podospora didyma</name>
    <dbReference type="NCBI Taxonomy" id="330526"/>
    <lineage>
        <taxon>Eukaryota</taxon>
        <taxon>Fungi</taxon>
        <taxon>Dikarya</taxon>
        <taxon>Ascomycota</taxon>
        <taxon>Pezizomycotina</taxon>
        <taxon>Sordariomycetes</taxon>
        <taxon>Sordariomycetidae</taxon>
        <taxon>Sordariales</taxon>
        <taxon>Podosporaceae</taxon>
        <taxon>Podospora</taxon>
    </lineage>
</organism>
<feature type="compositionally biased region" description="Basic and acidic residues" evidence="1">
    <location>
        <begin position="455"/>
        <end position="471"/>
    </location>
</feature>
<protein>
    <submittedName>
        <fullName evidence="3">Uncharacterized protein</fullName>
    </submittedName>
</protein>
<accession>A0AAE0N9N4</accession>
<sequence>MVPINFESEPSYVPLALAALRVATVIYLSSTVVRSLYRAHRSLGPAQETRHRIEQRSKLTTTFGTLALLGFVFALQSALSYATLSYTVWAAERGITVPTLSDMFSSSADKPGLYLKYWLSETPVHLDALEIVAEKARRLYWGQQLDLATVSWTTLLAIEGRRRKIPFLWAYALLSQLINLSFAQNLFYVAMLLTPSPLSAKESRVERFLEKMFPSKPANWWPKPSLFYVPSALNYTTIYWLPYAAGTTSFPTAVALTKILSLAPLILPAVVPESWGTVYPDSHDAYRTFSRVFQFMSTASFLLHAKSTAVGLWSSTPEQYKHRHSIRIPFDTEKRSKWERSSTAIEKVLGSVRDHPTVAAAGKDVLLCALSLGLWAAVRAMDVQAMLQSAIPTFNTSAAEDGSPCADISKAPGNFGLPPAIGAEPQDASNSSVTSRRRSRPAKANGSSITSFEDGSDKLNQEEDLETKPGKTYEPTPEVKATINLAQSDVVLDDDFEWESGSLAWGLTALGGLAAGCSAVFGAECISR</sequence>
<evidence type="ECO:0000313" key="4">
    <source>
        <dbReference type="Proteomes" id="UP001285441"/>
    </source>
</evidence>
<feature type="transmembrane region" description="Helical" evidence="2">
    <location>
        <begin position="12"/>
        <end position="37"/>
    </location>
</feature>
<evidence type="ECO:0000256" key="1">
    <source>
        <dbReference type="SAM" id="MobiDB-lite"/>
    </source>
</evidence>
<dbReference type="Proteomes" id="UP001285441">
    <property type="component" value="Unassembled WGS sequence"/>
</dbReference>
<reference evidence="3" key="1">
    <citation type="journal article" date="2023" name="Mol. Phylogenet. Evol.">
        <title>Genome-scale phylogeny and comparative genomics of the fungal order Sordariales.</title>
        <authorList>
            <person name="Hensen N."/>
            <person name="Bonometti L."/>
            <person name="Westerberg I."/>
            <person name="Brannstrom I.O."/>
            <person name="Guillou S."/>
            <person name="Cros-Aarteil S."/>
            <person name="Calhoun S."/>
            <person name="Haridas S."/>
            <person name="Kuo A."/>
            <person name="Mondo S."/>
            <person name="Pangilinan J."/>
            <person name="Riley R."/>
            <person name="LaButti K."/>
            <person name="Andreopoulos B."/>
            <person name="Lipzen A."/>
            <person name="Chen C."/>
            <person name="Yan M."/>
            <person name="Daum C."/>
            <person name="Ng V."/>
            <person name="Clum A."/>
            <person name="Steindorff A."/>
            <person name="Ohm R.A."/>
            <person name="Martin F."/>
            <person name="Silar P."/>
            <person name="Natvig D.O."/>
            <person name="Lalanne C."/>
            <person name="Gautier V."/>
            <person name="Ament-Velasquez S.L."/>
            <person name="Kruys A."/>
            <person name="Hutchinson M.I."/>
            <person name="Powell A.J."/>
            <person name="Barry K."/>
            <person name="Miller A.N."/>
            <person name="Grigoriev I.V."/>
            <person name="Debuchy R."/>
            <person name="Gladieux P."/>
            <person name="Hiltunen Thoren M."/>
            <person name="Johannesson H."/>
        </authorList>
    </citation>
    <scope>NUCLEOTIDE SEQUENCE</scope>
    <source>
        <strain evidence="3">CBS 232.78</strain>
    </source>
</reference>
<name>A0AAE0N9N4_9PEZI</name>
<keyword evidence="2" id="KW-0472">Membrane</keyword>
<proteinExistence type="predicted"/>
<comment type="caution">
    <text evidence="3">The sequence shown here is derived from an EMBL/GenBank/DDBJ whole genome shotgun (WGS) entry which is preliminary data.</text>
</comment>
<keyword evidence="2" id="KW-0812">Transmembrane</keyword>
<evidence type="ECO:0000313" key="3">
    <source>
        <dbReference type="EMBL" id="KAK3375223.1"/>
    </source>
</evidence>
<feature type="region of interest" description="Disordered" evidence="1">
    <location>
        <begin position="398"/>
        <end position="476"/>
    </location>
</feature>
<feature type="transmembrane region" description="Helical" evidence="2">
    <location>
        <begin position="58"/>
        <end position="79"/>
    </location>
</feature>
<gene>
    <name evidence="3" type="ORF">B0H63DRAFT_271771</name>
</gene>
<evidence type="ECO:0000256" key="2">
    <source>
        <dbReference type="SAM" id="Phobius"/>
    </source>
</evidence>
<keyword evidence="4" id="KW-1185">Reference proteome</keyword>